<dbReference type="EMBL" id="JAFJYH010000226">
    <property type="protein sequence ID" value="KAG4415330.1"/>
    <property type="molecule type" value="Genomic_DNA"/>
</dbReference>
<keyword evidence="2" id="KW-1133">Transmembrane helix</keyword>
<keyword evidence="4" id="KW-1185">Reference proteome</keyword>
<feature type="compositionally biased region" description="Polar residues" evidence="1">
    <location>
        <begin position="1"/>
        <end position="40"/>
    </location>
</feature>
<dbReference type="PANTHER" id="PTHR35041:SF6">
    <property type="entry name" value="FORMYLMETHIONINE DEFORMYLASE-LIKE PROTEIN-RELATED"/>
    <property type="match status" value="1"/>
</dbReference>
<proteinExistence type="predicted"/>
<reference evidence="3" key="1">
    <citation type="submission" date="2021-02" db="EMBL/GenBank/DDBJ databases">
        <title>Genome sequence Cadophora malorum strain M34.</title>
        <authorList>
            <person name="Stefanovic E."/>
            <person name="Vu D."/>
            <person name="Scully C."/>
            <person name="Dijksterhuis J."/>
            <person name="Roader J."/>
            <person name="Houbraken J."/>
        </authorList>
    </citation>
    <scope>NUCLEOTIDE SEQUENCE</scope>
    <source>
        <strain evidence="3">M34</strain>
    </source>
</reference>
<gene>
    <name evidence="3" type="ORF">IFR04_011534</name>
</gene>
<comment type="caution">
    <text evidence="3">The sequence shown here is derived from an EMBL/GenBank/DDBJ whole genome shotgun (WGS) entry which is preliminary data.</text>
</comment>
<feature type="transmembrane region" description="Helical" evidence="2">
    <location>
        <begin position="572"/>
        <end position="594"/>
    </location>
</feature>
<feature type="region of interest" description="Disordered" evidence="1">
    <location>
        <begin position="1"/>
        <end position="43"/>
    </location>
</feature>
<dbReference type="AlphaFoldDB" id="A0A8H7W318"/>
<feature type="transmembrane region" description="Helical" evidence="2">
    <location>
        <begin position="60"/>
        <end position="79"/>
    </location>
</feature>
<name>A0A8H7W318_9HELO</name>
<evidence type="ECO:0000313" key="4">
    <source>
        <dbReference type="Proteomes" id="UP000664132"/>
    </source>
</evidence>
<keyword evidence="2" id="KW-0812">Transmembrane</keyword>
<protein>
    <submittedName>
        <fullName evidence="3">Uncharacterized protein</fullName>
    </submittedName>
</protein>
<evidence type="ECO:0000313" key="3">
    <source>
        <dbReference type="EMBL" id="KAG4415330.1"/>
    </source>
</evidence>
<dbReference type="PANTHER" id="PTHR35041">
    <property type="entry name" value="MEDIATOR OF RNA POLYMERASE II TRANSCRIPTION SUBUNIT 1"/>
    <property type="match status" value="1"/>
</dbReference>
<keyword evidence="2" id="KW-0472">Membrane</keyword>
<organism evidence="3 4">
    <name type="scientific">Cadophora malorum</name>
    <dbReference type="NCBI Taxonomy" id="108018"/>
    <lineage>
        <taxon>Eukaryota</taxon>
        <taxon>Fungi</taxon>
        <taxon>Dikarya</taxon>
        <taxon>Ascomycota</taxon>
        <taxon>Pezizomycotina</taxon>
        <taxon>Leotiomycetes</taxon>
        <taxon>Helotiales</taxon>
        <taxon>Ploettnerulaceae</taxon>
        <taxon>Cadophora</taxon>
    </lineage>
</organism>
<sequence length="682" mass="73657">MLTRNVPKSGQKPETVTVRSMPSESDPSLLARNTGSSGPSKTEPALITSKWTIGWETPTLMVASYAFALILAVAHLILFQCIDGREADGPNRIAPQGYITTASNILANAFGFSLRASLAIAFVQHLWHLLRVTSMKVSTIEALFCVRANPLLLFKAAVIRATPLLCALASIMWLSQVVTSFPPGAISVASSQTVSFVNIPVPFFNASFMGNGSGVDADRFSLKSLTPSDITDGFITGISDTNKDANLMDRLAKQVLVAGEAFNMPSPCGVNCSYVIEFEGPYMICNTTTTAIRFDDAGQVFPVYTGRWIQPFGSPLDPALRTNSTYTQARFNSTTLLPLEVNVTNSGANSSVVMQQDNTICLPARAKYTVNNTYHDNVLRRSVSSEPIDRLTNLVVRSKDGSMRVPGFILPLSSPPALGTGPANWSAEALALYRDNNMITIFASMMSLLNGTFEGFLPTGTGLITPGPGQYESYLLQWNEQVSTTTSGINARFGALAGTQIDSTRFNAAFGRYSPLDDAHPAFNITQDLMNEYLFNITTSMMMAYGTWTTTANATKLTTFNVYRFSQPLSLLLPYFITLFVSLPFVVIGCLSLFRNGVSAMDGSFTQIITTSTGSATLDRAAAGGCLGGGESLPDELKDLRIQFGEFVGREDPGRIKRAGFGVQGEVKPLEKGGNYGIARWI</sequence>
<dbReference type="Proteomes" id="UP000664132">
    <property type="component" value="Unassembled WGS sequence"/>
</dbReference>
<evidence type="ECO:0000256" key="1">
    <source>
        <dbReference type="SAM" id="MobiDB-lite"/>
    </source>
</evidence>
<dbReference type="OrthoDB" id="5322539at2759"/>
<evidence type="ECO:0000256" key="2">
    <source>
        <dbReference type="SAM" id="Phobius"/>
    </source>
</evidence>
<accession>A0A8H7W318</accession>